<proteinExistence type="predicted"/>
<reference evidence="2" key="1">
    <citation type="submission" date="2022-11" db="UniProtKB">
        <authorList>
            <consortium name="WormBaseParasite"/>
        </authorList>
    </citation>
    <scope>IDENTIFICATION</scope>
</reference>
<protein>
    <submittedName>
        <fullName evidence="2">SEC7 domain-containing protein</fullName>
    </submittedName>
</protein>
<organism evidence="1 2">
    <name type="scientific">Panagrolaimus sp. ES5</name>
    <dbReference type="NCBI Taxonomy" id="591445"/>
    <lineage>
        <taxon>Eukaryota</taxon>
        <taxon>Metazoa</taxon>
        <taxon>Ecdysozoa</taxon>
        <taxon>Nematoda</taxon>
        <taxon>Chromadorea</taxon>
        <taxon>Rhabditida</taxon>
        <taxon>Tylenchina</taxon>
        <taxon>Panagrolaimomorpha</taxon>
        <taxon>Panagrolaimoidea</taxon>
        <taxon>Panagrolaimidae</taxon>
        <taxon>Panagrolaimus</taxon>
    </lineage>
</organism>
<evidence type="ECO:0000313" key="2">
    <source>
        <dbReference type="WBParaSite" id="ES5_v2.g7223.t1"/>
    </source>
</evidence>
<accession>A0AC34GR92</accession>
<dbReference type="Proteomes" id="UP000887579">
    <property type="component" value="Unplaced"/>
</dbReference>
<evidence type="ECO:0000313" key="1">
    <source>
        <dbReference type="Proteomes" id="UP000887579"/>
    </source>
</evidence>
<name>A0AC34GR92_9BILA</name>
<sequence length="463" mass="52943">MPPQEEQYRKRCYRIALNYFNKKPDRGLCLLIRFGFVQHDPHAVAEFFLVRRGLSRLMIGEFLGTLRSPFHASVLDAYLEGISMFNMEIDVALRHMLTYFRFPGEAQKVDHIIQAFARRYLECNPDRNIEFDTIYVVAFAIIMLNTDLHTPSLKDSKRMKLEDFIINLRRVEGTEVFTDKMLTSIYERVKQREFKSNLDHVSQVMKVDEGLIGKGKPHLAEPHRRLICYCRLNQVLDLNRKQTPTDHNRELFLFNDLLIIAKTMKKKVAQYSLRYWTPLLGLKISTFQTQFFRYGLHLNCPDGAEFIFNAKNDDDRARFFNDVKETVCEATEMESLRIELELDKQSNSLQRELIGSRLAHNHSGPVKVWNSTKKFEDFLDNEVDNNSTNIGGQIFPPDSVTPTPSVSVGKLSHNGVSTSSGCSASNASTASASSNSTPAPPNRRLSFNSLDSGMVEEAADLPV</sequence>
<dbReference type="WBParaSite" id="ES5_v2.g7223.t1">
    <property type="protein sequence ID" value="ES5_v2.g7223.t1"/>
    <property type="gene ID" value="ES5_v2.g7223"/>
</dbReference>